<feature type="chain" id="PRO_5016344117" description="Secreted protein" evidence="1">
    <location>
        <begin position="16"/>
        <end position="110"/>
    </location>
</feature>
<dbReference type="AlphaFoldDB" id="A0A317XQ03"/>
<feature type="signal peptide" evidence="1">
    <location>
        <begin position="1"/>
        <end position="15"/>
    </location>
</feature>
<dbReference type="Proteomes" id="UP000246740">
    <property type="component" value="Unassembled WGS sequence"/>
</dbReference>
<sequence length="110" mass="12074">MRACVCLFLFSLGFALSVWWVSWVDESQDRLAHPKHAADGEISKVRTMDVLAGVFAIGQGAVVRGSTSSRSCAVTVGTEQAEANSAHTRIRVDLRRKPRRDLLSPDETNC</sequence>
<evidence type="ECO:0000313" key="2">
    <source>
        <dbReference type="EMBL" id="PWY99967.1"/>
    </source>
</evidence>
<proteinExistence type="predicted"/>
<protein>
    <recommendedName>
        <fullName evidence="4">Secreted protein</fullName>
    </recommendedName>
</protein>
<organism evidence="2 3">
    <name type="scientific">Testicularia cyperi</name>
    <dbReference type="NCBI Taxonomy" id="1882483"/>
    <lineage>
        <taxon>Eukaryota</taxon>
        <taxon>Fungi</taxon>
        <taxon>Dikarya</taxon>
        <taxon>Basidiomycota</taxon>
        <taxon>Ustilaginomycotina</taxon>
        <taxon>Ustilaginomycetes</taxon>
        <taxon>Ustilaginales</taxon>
        <taxon>Anthracoideaceae</taxon>
        <taxon>Testicularia</taxon>
    </lineage>
</organism>
<accession>A0A317XQ03</accession>
<dbReference type="EMBL" id="KZ819193">
    <property type="protein sequence ID" value="PWY99967.1"/>
    <property type="molecule type" value="Genomic_DNA"/>
</dbReference>
<evidence type="ECO:0008006" key="4">
    <source>
        <dbReference type="Google" id="ProtNLM"/>
    </source>
</evidence>
<dbReference type="InParanoid" id="A0A317XQ03"/>
<reference evidence="2 3" key="1">
    <citation type="journal article" date="2018" name="Mol. Biol. Evol.">
        <title>Broad Genomic Sampling Reveals a Smut Pathogenic Ancestry of the Fungal Clade Ustilaginomycotina.</title>
        <authorList>
            <person name="Kijpornyongpan T."/>
            <person name="Mondo S.J."/>
            <person name="Barry K."/>
            <person name="Sandor L."/>
            <person name="Lee J."/>
            <person name="Lipzen A."/>
            <person name="Pangilinan J."/>
            <person name="LaButti K."/>
            <person name="Hainaut M."/>
            <person name="Henrissat B."/>
            <person name="Grigoriev I.V."/>
            <person name="Spatafora J.W."/>
            <person name="Aime M.C."/>
        </authorList>
    </citation>
    <scope>NUCLEOTIDE SEQUENCE [LARGE SCALE GENOMIC DNA]</scope>
    <source>
        <strain evidence="2 3">MCA 3645</strain>
    </source>
</reference>
<keyword evidence="3" id="KW-1185">Reference proteome</keyword>
<name>A0A317XQ03_9BASI</name>
<evidence type="ECO:0000313" key="3">
    <source>
        <dbReference type="Proteomes" id="UP000246740"/>
    </source>
</evidence>
<keyword evidence="1" id="KW-0732">Signal</keyword>
<evidence type="ECO:0000256" key="1">
    <source>
        <dbReference type="SAM" id="SignalP"/>
    </source>
</evidence>
<gene>
    <name evidence="2" type="ORF">BCV70DRAFT_103283</name>
</gene>